<keyword evidence="2" id="KW-1133">Transmembrane helix</keyword>
<evidence type="ECO:0000256" key="3">
    <source>
        <dbReference type="SAM" id="SignalP"/>
    </source>
</evidence>
<keyword evidence="5" id="KW-1185">Reference proteome</keyword>
<feature type="compositionally biased region" description="Low complexity" evidence="1">
    <location>
        <begin position="318"/>
        <end position="327"/>
    </location>
</feature>
<reference evidence="4 5" key="1">
    <citation type="submission" date="2024-02" db="EMBL/GenBank/DDBJ databases">
        <title>Chromosome-scale genome assembly of the rough periwinkle Littorina saxatilis.</title>
        <authorList>
            <person name="De Jode A."/>
            <person name="Faria R."/>
            <person name="Formenti G."/>
            <person name="Sims Y."/>
            <person name="Smith T.P."/>
            <person name="Tracey A."/>
            <person name="Wood J.M.D."/>
            <person name="Zagrodzka Z.B."/>
            <person name="Johannesson K."/>
            <person name="Butlin R.K."/>
            <person name="Leder E.H."/>
        </authorList>
    </citation>
    <scope>NUCLEOTIDE SEQUENCE [LARGE SCALE GENOMIC DNA]</scope>
    <source>
        <strain evidence="4">Snail1</strain>
        <tissue evidence="4">Muscle</tissue>
    </source>
</reference>
<comment type="caution">
    <text evidence="4">The sequence shown here is derived from an EMBL/GenBank/DDBJ whole genome shotgun (WGS) entry which is preliminary data.</text>
</comment>
<feature type="signal peptide" evidence="3">
    <location>
        <begin position="1"/>
        <end position="17"/>
    </location>
</feature>
<dbReference type="Gene3D" id="2.60.120.290">
    <property type="entry name" value="Spermadhesin, CUB domain"/>
    <property type="match status" value="1"/>
</dbReference>
<accession>A0AAN9AKL6</accession>
<evidence type="ECO:0000313" key="4">
    <source>
        <dbReference type="EMBL" id="KAK7088559.1"/>
    </source>
</evidence>
<name>A0AAN9AKL6_9CAEN</name>
<feature type="transmembrane region" description="Helical" evidence="2">
    <location>
        <begin position="162"/>
        <end position="183"/>
    </location>
</feature>
<keyword evidence="2" id="KW-0472">Membrane</keyword>
<dbReference type="EMBL" id="JBAMIC010004070">
    <property type="protein sequence ID" value="KAK7088559.1"/>
    <property type="molecule type" value="Genomic_DNA"/>
</dbReference>
<evidence type="ECO:0000256" key="2">
    <source>
        <dbReference type="SAM" id="Phobius"/>
    </source>
</evidence>
<feature type="region of interest" description="Disordered" evidence="1">
    <location>
        <begin position="303"/>
        <end position="328"/>
    </location>
</feature>
<dbReference type="AlphaFoldDB" id="A0AAN9AKL6"/>
<protein>
    <recommendedName>
        <fullName evidence="6">CUB domain-containing protein</fullName>
    </recommendedName>
</protein>
<feature type="chain" id="PRO_5042885605" description="CUB domain-containing protein" evidence="3">
    <location>
        <begin position="18"/>
        <end position="367"/>
    </location>
</feature>
<dbReference type="Proteomes" id="UP001374579">
    <property type="component" value="Unassembled WGS sequence"/>
</dbReference>
<keyword evidence="2" id="KW-0812">Transmembrane</keyword>
<feature type="compositionally biased region" description="Basic and acidic residues" evidence="1">
    <location>
        <begin position="304"/>
        <end position="313"/>
    </location>
</feature>
<sequence>MLTLVFPVILLAGYTAGRHVVHFYNASRDYLDVTSENYPETYPSGNTYTWEWSAQSGYWGVYFVDFDLVCDEPDVVDRVSVKTYQYRCKHKPPELYFKSTLKMELHTKSHERDSNSRGFKCHVFYGENQDDVESRINAMKAMGNTIGPTEIDNATGLSGIEVALILIIGVLIIAVSVVACVVIRRRRQHQQTTTNTSVHVNIDGIRSESSTSYTRNGGARPRLESEDSIPDNTATTKTRRPVKRSESNASWAARAEMATSARTAGSCSSEGHHDNTTIVNFYAPFPSSDADNIYENCLGDADPLDEKDIESSKTGRLSSISEESSASKVRKSQVIPLQLEATSLAIDNTGYMVMSGCAGNYVNYDGE</sequence>
<organism evidence="4 5">
    <name type="scientific">Littorina saxatilis</name>
    <dbReference type="NCBI Taxonomy" id="31220"/>
    <lineage>
        <taxon>Eukaryota</taxon>
        <taxon>Metazoa</taxon>
        <taxon>Spiralia</taxon>
        <taxon>Lophotrochozoa</taxon>
        <taxon>Mollusca</taxon>
        <taxon>Gastropoda</taxon>
        <taxon>Caenogastropoda</taxon>
        <taxon>Littorinimorpha</taxon>
        <taxon>Littorinoidea</taxon>
        <taxon>Littorinidae</taxon>
        <taxon>Littorina</taxon>
    </lineage>
</organism>
<dbReference type="InterPro" id="IPR035914">
    <property type="entry name" value="Sperma_CUB_dom_sf"/>
</dbReference>
<gene>
    <name evidence="4" type="ORF">V1264_022466</name>
</gene>
<evidence type="ECO:0008006" key="6">
    <source>
        <dbReference type="Google" id="ProtNLM"/>
    </source>
</evidence>
<evidence type="ECO:0000313" key="5">
    <source>
        <dbReference type="Proteomes" id="UP001374579"/>
    </source>
</evidence>
<proteinExistence type="predicted"/>
<feature type="region of interest" description="Disordered" evidence="1">
    <location>
        <begin position="188"/>
        <end position="255"/>
    </location>
</feature>
<evidence type="ECO:0000256" key="1">
    <source>
        <dbReference type="SAM" id="MobiDB-lite"/>
    </source>
</evidence>
<keyword evidence="3" id="KW-0732">Signal</keyword>